<keyword evidence="3" id="KW-1185">Reference proteome</keyword>
<proteinExistence type="predicted"/>
<sequence length="177" mass="20181">MKTVLLFLILAVLNCYCAWAYETADIDTIKQQIVGTWLSDAMTNTCERSDKRKSPSSASQIRVTYNPDGTFIGHNIVKQDGKFERNAEFKGTYCLVFADFEGPEVPALFTKVEEVTYRSQSFELDERTLEMIVMDKPATGTKAPKHMIVSLWRRPGSLNPCPWGEVTYSYWAREDSK</sequence>
<dbReference type="AlphaFoldDB" id="A0A366H7R9"/>
<gene>
    <name evidence="2" type="ORF">DES53_11293</name>
</gene>
<evidence type="ECO:0000256" key="1">
    <source>
        <dbReference type="SAM" id="SignalP"/>
    </source>
</evidence>
<comment type="caution">
    <text evidence="2">The sequence shown here is derived from an EMBL/GenBank/DDBJ whole genome shotgun (WGS) entry which is preliminary data.</text>
</comment>
<evidence type="ECO:0008006" key="4">
    <source>
        <dbReference type="Google" id="ProtNLM"/>
    </source>
</evidence>
<keyword evidence="1" id="KW-0732">Signal</keyword>
<feature type="signal peptide" evidence="1">
    <location>
        <begin position="1"/>
        <end position="20"/>
    </location>
</feature>
<dbReference type="Proteomes" id="UP000253426">
    <property type="component" value="Unassembled WGS sequence"/>
</dbReference>
<reference evidence="2 3" key="1">
    <citation type="submission" date="2018-06" db="EMBL/GenBank/DDBJ databases">
        <title>Genomic Encyclopedia of Type Strains, Phase IV (KMG-IV): sequencing the most valuable type-strain genomes for metagenomic binning, comparative biology and taxonomic classification.</title>
        <authorList>
            <person name="Goeker M."/>
        </authorList>
    </citation>
    <scope>NUCLEOTIDE SEQUENCE [LARGE SCALE GENOMIC DNA]</scope>
    <source>
        <strain evidence="2 3">DSM 25532</strain>
    </source>
</reference>
<dbReference type="RefSeq" id="WP_113961223.1">
    <property type="nucleotide sequence ID" value="NZ_QNRR01000012.1"/>
</dbReference>
<organism evidence="2 3">
    <name type="scientific">Roseimicrobium gellanilyticum</name>
    <dbReference type="NCBI Taxonomy" id="748857"/>
    <lineage>
        <taxon>Bacteria</taxon>
        <taxon>Pseudomonadati</taxon>
        <taxon>Verrucomicrobiota</taxon>
        <taxon>Verrucomicrobiia</taxon>
        <taxon>Verrucomicrobiales</taxon>
        <taxon>Verrucomicrobiaceae</taxon>
        <taxon>Roseimicrobium</taxon>
    </lineage>
</organism>
<accession>A0A366H7R9</accession>
<feature type="chain" id="PRO_5016759485" description="Lipocalin-like protein" evidence="1">
    <location>
        <begin position="21"/>
        <end position="177"/>
    </location>
</feature>
<evidence type="ECO:0000313" key="3">
    <source>
        <dbReference type="Proteomes" id="UP000253426"/>
    </source>
</evidence>
<name>A0A366H7R9_9BACT</name>
<protein>
    <recommendedName>
        <fullName evidence="4">Lipocalin-like protein</fullName>
    </recommendedName>
</protein>
<evidence type="ECO:0000313" key="2">
    <source>
        <dbReference type="EMBL" id="RBP38095.1"/>
    </source>
</evidence>
<dbReference type="EMBL" id="QNRR01000012">
    <property type="protein sequence ID" value="RBP38095.1"/>
    <property type="molecule type" value="Genomic_DNA"/>
</dbReference>